<dbReference type="PANTHER" id="PTHR21624">
    <property type="entry name" value="STEROL DESATURASE-RELATED PROTEIN"/>
    <property type="match status" value="1"/>
</dbReference>
<dbReference type="EMBL" id="CAXAMM010018580">
    <property type="protein sequence ID" value="CAK9043730.1"/>
    <property type="molecule type" value="Genomic_DNA"/>
</dbReference>
<sequence>MDRNSSSALLSQVGRWLGNGFGCMFYLLPPHKLALSKGDTVPNLIGTHGVAMFLVLMSLELLAGFVFARKCVYRFNDFMGSLSSGTSQQLFGALASKIIRHKRMYALVHDNCSILSVDVRERPTASWVLLMMGVDLAYYWAHRTLHGLHVGWAAHSVHHSGEDYNLATALRQGALQPLMTWVFSLPLALFFPAESISVHLQLNTLYQFWIHTELCGRLGLLEYILNTPFHHRMHHRPPGNCNYAGVLIIWDRLFSTYQTETERLDYVGLAPSARTFNPVKLNLRYWQKITKSFRCNGFRSVLRACFMVRVRHALGFSPRALIDGFEEMKGGRSSWSLPDEGRPKYQGANLDWTGKAAAVGLLFCSFVCLQKAERHQSFARLSCSAGGGLLCLFALGDLLDLGSWDRSMILKLLTAASLIVTESGLSRRAQ</sequence>
<dbReference type="InterPro" id="IPR051689">
    <property type="entry name" value="Sterol_desaturase/TMEM195"/>
</dbReference>
<accession>A0ABP0M093</accession>
<organism evidence="1 2">
    <name type="scientific">Durusdinium trenchii</name>
    <dbReference type="NCBI Taxonomy" id="1381693"/>
    <lineage>
        <taxon>Eukaryota</taxon>
        <taxon>Sar</taxon>
        <taxon>Alveolata</taxon>
        <taxon>Dinophyceae</taxon>
        <taxon>Suessiales</taxon>
        <taxon>Symbiodiniaceae</taxon>
        <taxon>Durusdinium</taxon>
    </lineage>
</organism>
<keyword evidence="1" id="KW-0503">Monooxygenase</keyword>
<gene>
    <name evidence="1" type="ORF">SCF082_LOCUS24943</name>
</gene>
<name>A0ABP0M093_9DINO</name>
<dbReference type="Pfam" id="PF04116">
    <property type="entry name" value="FA_hydroxylase"/>
    <property type="match status" value="1"/>
</dbReference>
<dbReference type="PANTHER" id="PTHR21624:SF1">
    <property type="entry name" value="ALKYLGLYCEROL MONOOXYGENASE"/>
    <property type="match status" value="1"/>
</dbReference>
<comment type="caution">
    <text evidence="1">The sequence shown here is derived from an EMBL/GenBank/DDBJ whole genome shotgun (WGS) entry which is preliminary data.</text>
</comment>
<dbReference type="InterPro" id="IPR006694">
    <property type="entry name" value="Fatty_acid_hydroxylase"/>
</dbReference>
<evidence type="ECO:0000313" key="1">
    <source>
        <dbReference type="EMBL" id="CAK9043730.1"/>
    </source>
</evidence>
<keyword evidence="2" id="KW-1185">Reference proteome</keyword>
<reference evidence="1 2" key="1">
    <citation type="submission" date="2024-02" db="EMBL/GenBank/DDBJ databases">
        <authorList>
            <person name="Chen Y."/>
            <person name="Shah S."/>
            <person name="Dougan E. K."/>
            <person name="Thang M."/>
            <person name="Chan C."/>
        </authorList>
    </citation>
    <scope>NUCLEOTIDE SEQUENCE [LARGE SCALE GENOMIC DNA]</scope>
</reference>
<dbReference type="Proteomes" id="UP001642464">
    <property type="component" value="Unassembled WGS sequence"/>
</dbReference>
<evidence type="ECO:0000313" key="2">
    <source>
        <dbReference type="Proteomes" id="UP001642464"/>
    </source>
</evidence>
<protein>
    <submittedName>
        <fullName evidence="1">Alkylglycerol monooxygenase (Transmembrane protein 195)</fullName>
    </submittedName>
</protein>
<keyword evidence="1" id="KW-0560">Oxidoreductase</keyword>
<proteinExistence type="predicted"/>
<dbReference type="GO" id="GO:0004497">
    <property type="term" value="F:monooxygenase activity"/>
    <property type="evidence" value="ECO:0007669"/>
    <property type="project" value="UniProtKB-KW"/>
</dbReference>